<evidence type="ECO:0000259" key="2">
    <source>
        <dbReference type="PROSITE" id="PS50994"/>
    </source>
</evidence>
<sequence>MELENYDYVIEYKPGKTNTVADAISRSVASISLHFDIDIAKAQSEDDETKELIQQVKTSPNVRQGIANFSFINGVLYHTRRPGTVPFIPRTIRLDMIKYVHDSLGHQGQSKTIAFLRTRCYWPKMANDIEQYLSDCLSCRRTKYKNYTPRASLCPIIAEERFIFWEVDFIGPLTTTKRGNKFIIMFIDLFSKWVEAEALTDQSADSAAEAFMRCVVSRYGIPKQIHSDKGTQFESTLFQSLCSSLHISKTSTTPYHPMGNGGVERANRSIKEVLRHYVSNQQNDWDDQLSLALLALRAFPHTSTKYSPALLTHGAELNLPIDFISKGGVNANIYNDPQTHIKVKKMQNLLNGIFEQVKVNILKNGEVMKRYYNNKLHERTYAIGEKVLLKVQHPTKLNQQFDGPYEIIKCHNPYYHIKSQMIKGKIKKIHHNLLVPSFKEKFQLANRSTIENPLRRSARIRRPAQPFPYPVETQKKGRGGNVIHTRERS</sequence>
<dbReference type="InterPro" id="IPR036397">
    <property type="entry name" value="RNaseH_sf"/>
</dbReference>
<reference evidence="3 4" key="1">
    <citation type="journal article" date="2014" name="Genome Biol. Evol.">
        <title>The genome of the myxosporean Thelohanellus kitauei shows adaptations to nutrient acquisition within its fish host.</title>
        <authorList>
            <person name="Yang Y."/>
            <person name="Xiong J."/>
            <person name="Zhou Z."/>
            <person name="Huo F."/>
            <person name="Miao W."/>
            <person name="Ran C."/>
            <person name="Liu Y."/>
            <person name="Zhang J."/>
            <person name="Feng J."/>
            <person name="Wang M."/>
            <person name="Wang M."/>
            <person name="Wang L."/>
            <person name="Yao B."/>
        </authorList>
    </citation>
    <scope>NUCLEOTIDE SEQUENCE [LARGE SCALE GENOMIC DNA]</scope>
    <source>
        <strain evidence="3">Wuqing</strain>
    </source>
</reference>
<protein>
    <submittedName>
        <fullName evidence="3">Retrovirus-related Pol polyprotein</fullName>
    </submittedName>
</protein>
<dbReference type="Gene3D" id="1.10.340.70">
    <property type="match status" value="1"/>
</dbReference>
<dbReference type="PANTHER" id="PTHR37984:SF5">
    <property type="entry name" value="PROTEIN NYNRIN-LIKE"/>
    <property type="match status" value="1"/>
</dbReference>
<dbReference type="InterPro" id="IPR050951">
    <property type="entry name" value="Retrovirus_Pol_polyprotein"/>
</dbReference>
<dbReference type="Gene3D" id="3.30.420.10">
    <property type="entry name" value="Ribonuclease H-like superfamily/Ribonuclease H"/>
    <property type="match status" value="1"/>
</dbReference>
<dbReference type="FunFam" id="1.10.340.70:FF:000001">
    <property type="entry name" value="Retrovirus-related Pol polyprotein from transposon gypsy-like Protein"/>
    <property type="match status" value="1"/>
</dbReference>
<dbReference type="OrthoDB" id="5832112at2759"/>
<dbReference type="InterPro" id="IPR001584">
    <property type="entry name" value="Integrase_cat-core"/>
</dbReference>
<evidence type="ECO:0000256" key="1">
    <source>
        <dbReference type="SAM" id="MobiDB-lite"/>
    </source>
</evidence>
<organism evidence="3 4">
    <name type="scientific">Thelohanellus kitauei</name>
    <name type="common">Myxosporean</name>
    <dbReference type="NCBI Taxonomy" id="669202"/>
    <lineage>
        <taxon>Eukaryota</taxon>
        <taxon>Metazoa</taxon>
        <taxon>Cnidaria</taxon>
        <taxon>Myxozoa</taxon>
        <taxon>Myxosporea</taxon>
        <taxon>Bivalvulida</taxon>
        <taxon>Platysporina</taxon>
        <taxon>Myxobolidae</taxon>
        <taxon>Thelohanellus</taxon>
    </lineage>
</organism>
<dbReference type="Proteomes" id="UP000031668">
    <property type="component" value="Unassembled WGS sequence"/>
</dbReference>
<dbReference type="PROSITE" id="PS50994">
    <property type="entry name" value="INTEGRASE"/>
    <property type="match status" value="1"/>
</dbReference>
<accession>A0A0C2IY87</accession>
<dbReference type="AlphaFoldDB" id="A0A0C2IY87"/>
<evidence type="ECO:0000313" key="4">
    <source>
        <dbReference type="Proteomes" id="UP000031668"/>
    </source>
</evidence>
<name>A0A0C2IY87_THEKT</name>
<dbReference type="SUPFAM" id="SSF53098">
    <property type="entry name" value="Ribonuclease H-like"/>
    <property type="match status" value="1"/>
</dbReference>
<comment type="caution">
    <text evidence="3">The sequence shown here is derived from an EMBL/GenBank/DDBJ whole genome shotgun (WGS) entry which is preliminary data.</text>
</comment>
<dbReference type="InterPro" id="IPR041588">
    <property type="entry name" value="Integrase_H2C2"/>
</dbReference>
<feature type="region of interest" description="Disordered" evidence="1">
    <location>
        <begin position="467"/>
        <end position="489"/>
    </location>
</feature>
<dbReference type="EMBL" id="JWZT01002080">
    <property type="protein sequence ID" value="KII70434.1"/>
    <property type="molecule type" value="Genomic_DNA"/>
</dbReference>
<dbReference type="GO" id="GO:0015074">
    <property type="term" value="P:DNA integration"/>
    <property type="evidence" value="ECO:0007669"/>
    <property type="project" value="InterPro"/>
</dbReference>
<dbReference type="Pfam" id="PF00665">
    <property type="entry name" value="rve"/>
    <property type="match status" value="1"/>
</dbReference>
<evidence type="ECO:0000313" key="3">
    <source>
        <dbReference type="EMBL" id="KII70434.1"/>
    </source>
</evidence>
<dbReference type="Pfam" id="PF17921">
    <property type="entry name" value="Integrase_H2C2"/>
    <property type="match status" value="1"/>
</dbReference>
<dbReference type="FunFam" id="3.30.420.10:FF:000032">
    <property type="entry name" value="Retrovirus-related Pol polyprotein from transposon 297-like Protein"/>
    <property type="match status" value="1"/>
</dbReference>
<dbReference type="InterPro" id="IPR012337">
    <property type="entry name" value="RNaseH-like_sf"/>
</dbReference>
<keyword evidence="4" id="KW-1185">Reference proteome</keyword>
<proteinExistence type="predicted"/>
<dbReference type="PANTHER" id="PTHR37984">
    <property type="entry name" value="PROTEIN CBG26694"/>
    <property type="match status" value="1"/>
</dbReference>
<gene>
    <name evidence="3" type="ORF">RF11_09697</name>
</gene>
<feature type="domain" description="Integrase catalytic" evidence="2">
    <location>
        <begin position="151"/>
        <end position="316"/>
    </location>
</feature>
<dbReference type="GO" id="GO:0003676">
    <property type="term" value="F:nucleic acid binding"/>
    <property type="evidence" value="ECO:0007669"/>
    <property type="project" value="InterPro"/>
</dbReference>
<dbReference type="OMA" id="YPNNWDD"/>